<feature type="region of interest" description="Disordered" evidence="1">
    <location>
        <begin position="125"/>
        <end position="152"/>
    </location>
</feature>
<keyword evidence="3" id="KW-1185">Reference proteome</keyword>
<reference evidence="2" key="1">
    <citation type="submission" date="2023-07" db="EMBL/GenBank/DDBJ databases">
        <title>Genomic Encyclopedia of Type Strains, Phase IV (KMG-IV): sequencing the most valuable type-strain genomes for metagenomic binning, comparative biology and taxonomic classification.</title>
        <authorList>
            <person name="Goeker M."/>
        </authorList>
    </citation>
    <scope>NUCLEOTIDE SEQUENCE</scope>
    <source>
        <strain evidence="2">DSM 21202</strain>
    </source>
</reference>
<evidence type="ECO:0000256" key="1">
    <source>
        <dbReference type="SAM" id="MobiDB-lite"/>
    </source>
</evidence>
<dbReference type="Proteomes" id="UP001229244">
    <property type="component" value="Unassembled WGS sequence"/>
</dbReference>
<dbReference type="EMBL" id="JAUSUL010000005">
    <property type="protein sequence ID" value="MDQ0317361.1"/>
    <property type="molecule type" value="Genomic_DNA"/>
</dbReference>
<gene>
    <name evidence="2" type="ORF">J2S73_003845</name>
</gene>
<dbReference type="RefSeq" id="WP_306887278.1">
    <property type="nucleotide sequence ID" value="NZ_JAUSUL010000005.1"/>
</dbReference>
<comment type="caution">
    <text evidence="2">The sequence shown here is derived from an EMBL/GenBank/DDBJ whole genome shotgun (WGS) entry which is preliminary data.</text>
</comment>
<evidence type="ECO:0000313" key="2">
    <source>
        <dbReference type="EMBL" id="MDQ0317361.1"/>
    </source>
</evidence>
<accession>A0AAE3VTK5</accession>
<protein>
    <submittedName>
        <fullName evidence="2">Uncharacterized protein</fullName>
    </submittedName>
</protein>
<organism evidence="2 3">
    <name type="scientific">Amorphus orientalis</name>
    <dbReference type="NCBI Taxonomy" id="649198"/>
    <lineage>
        <taxon>Bacteria</taxon>
        <taxon>Pseudomonadati</taxon>
        <taxon>Pseudomonadota</taxon>
        <taxon>Alphaproteobacteria</taxon>
        <taxon>Hyphomicrobiales</taxon>
        <taxon>Amorphaceae</taxon>
        <taxon>Amorphus</taxon>
    </lineage>
</organism>
<proteinExistence type="predicted"/>
<dbReference type="AlphaFoldDB" id="A0AAE3VTK5"/>
<evidence type="ECO:0000313" key="3">
    <source>
        <dbReference type="Proteomes" id="UP001229244"/>
    </source>
</evidence>
<sequence>MKLDDGRLRAANDNVCPNGGKVVRLPNDGPSIEHRIKAQAAWVTSQKYSGQVANDNQDWPLAKLLKTEGHERHLRLAERYRRMYENARAIVELAGRDPGDDIYQARRTDLDPSTGRLVDKGVRAIGPAKGATGGRRLRTDPSDPWGAPKPTPKPWNGEWVVLERIDAQRALARAQAALGVLQDAFEAAVVGNDTLEEIGRAFGVGNKSGAKGAGRALVFLGFDAVEAHWRRERAAA</sequence>
<name>A0AAE3VTK5_9HYPH</name>